<evidence type="ECO:0000313" key="3">
    <source>
        <dbReference type="Proteomes" id="UP000311382"/>
    </source>
</evidence>
<dbReference type="PROSITE" id="PS51747">
    <property type="entry name" value="CYT_DCMP_DEAMINASES_2"/>
    <property type="match status" value="1"/>
</dbReference>
<feature type="domain" description="CMP/dCMP-type deaminase" evidence="1">
    <location>
        <begin position="12"/>
        <end position="154"/>
    </location>
</feature>
<dbReference type="InterPro" id="IPR016193">
    <property type="entry name" value="Cytidine_deaminase-like"/>
</dbReference>
<comment type="caution">
    <text evidence="2">The sequence shown here is derived from an EMBL/GenBank/DDBJ whole genome shotgun (WGS) entry which is preliminary data.</text>
</comment>
<proteinExistence type="predicted"/>
<dbReference type="AlphaFoldDB" id="A0A5C5G0T2"/>
<dbReference type="STRING" id="5288.A0A5C5G0T2"/>
<keyword evidence="3" id="KW-1185">Reference proteome</keyword>
<dbReference type="Gene3D" id="3.40.140.10">
    <property type="entry name" value="Cytidine Deaminase, domain 2"/>
    <property type="match status" value="1"/>
</dbReference>
<dbReference type="OrthoDB" id="252265at2759"/>
<dbReference type="InterPro" id="IPR002125">
    <property type="entry name" value="CMP_dCMP_dom"/>
</dbReference>
<name>A0A5C5G0T2_9BASI</name>
<dbReference type="SUPFAM" id="SSF53927">
    <property type="entry name" value="Cytidine deaminase-like"/>
    <property type="match status" value="1"/>
</dbReference>
<reference evidence="2 3" key="1">
    <citation type="submission" date="2019-03" db="EMBL/GenBank/DDBJ databases">
        <title>Rhodosporidium diobovatum UCD-FST 08-225 genome sequencing, assembly, and annotation.</title>
        <authorList>
            <person name="Fakankun I.U."/>
            <person name="Fristensky B."/>
            <person name="Levin D.B."/>
        </authorList>
    </citation>
    <scope>NUCLEOTIDE SEQUENCE [LARGE SCALE GENOMIC DNA]</scope>
    <source>
        <strain evidence="2 3">UCD-FST 08-225</strain>
    </source>
</reference>
<sequence length="177" mass="18704">MPACPTPTTTAPEHIHFMRLALAEARKSTPVPTAFCVGALVVSSPSASHPARVLATGYSRELPGNTHAEQCALDKLAASSTSSSSSFAGPHPLLDGASLYTTMEPCSTRLSGNTPCVQRVLATGIRRVFIGCEEPSDFVECEGTRLLRDEGRDVFVVVDPHDPGLADECLRVARGAK</sequence>
<dbReference type="Pfam" id="PF18785">
    <property type="entry name" value="Inv-AAD"/>
    <property type="match status" value="1"/>
</dbReference>
<dbReference type="EMBL" id="SOZI01000024">
    <property type="protein sequence ID" value="TNY22525.1"/>
    <property type="molecule type" value="Genomic_DNA"/>
</dbReference>
<dbReference type="GO" id="GO:0008835">
    <property type="term" value="F:diaminohydroxyphosphoribosylaminopyrimidine deaminase activity"/>
    <property type="evidence" value="ECO:0007669"/>
    <property type="project" value="TreeGrafter"/>
</dbReference>
<evidence type="ECO:0000313" key="2">
    <source>
        <dbReference type="EMBL" id="TNY22525.1"/>
    </source>
</evidence>
<dbReference type="PANTHER" id="PTHR11079">
    <property type="entry name" value="CYTOSINE DEAMINASE FAMILY MEMBER"/>
    <property type="match status" value="1"/>
</dbReference>
<gene>
    <name evidence="2" type="ORF">DMC30DRAFT_392113</name>
</gene>
<evidence type="ECO:0000259" key="1">
    <source>
        <dbReference type="PROSITE" id="PS51747"/>
    </source>
</evidence>
<dbReference type="GO" id="GO:0006139">
    <property type="term" value="P:nucleobase-containing compound metabolic process"/>
    <property type="evidence" value="ECO:0007669"/>
    <property type="project" value="UniProtKB-ARBA"/>
</dbReference>
<organism evidence="2 3">
    <name type="scientific">Rhodotorula diobovata</name>
    <dbReference type="NCBI Taxonomy" id="5288"/>
    <lineage>
        <taxon>Eukaryota</taxon>
        <taxon>Fungi</taxon>
        <taxon>Dikarya</taxon>
        <taxon>Basidiomycota</taxon>
        <taxon>Pucciniomycotina</taxon>
        <taxon>Microbotryomycetes</taxon>
        <taxon>Sporidiobolales</taxon>
        <taxon>Sporidiobolaceae</taxon>
        <taxon>Rhodotorula</taxon>
    </lineage>
</organism>
<accession>A0A5C5G0T2</accession>
<dbReference type="Proteomes" id="UP000311382">
    <property type="component" value="Unassembled WGS sequence"/>
</dbReference>
<dbReference type="PANTHER" id="PTHR11079:SF162">
    <property type="entry name" value="RIBOFLAVIN BIOSYNTHESIS PROTEIN PYRD, CHLOROPLASTIC"/>
    <property type="match status" value="1"/>
</dbReference>
<protein>
    <submittedName>
        <fullName evidence="2">Cytidine deaminase-like protein</fullName>
    </submittedName>
</protein>